<gene>
    <name evidence="3" type="ORF">Hgul01_00883</name>
</gene>
<dbReference type="InterPro" id="IPR029058">
    <property type="entry name" value="AB_hydrolase_fold"/>
</dbReference>
<dbReference type="EMBL" id="BAABRU010000003">
    <property type="protein sequence ID" value="GAA5527101.1"/>
    <property type="molecule type" value="Genomic_DNA"/>
</dbReference>
<keyword evidence="1" id="KW-0732">Signal</keyword>
<dbReference type="Proteomes" id="UP001428290">
    <property type="component" value="Unassembled WGS sequence"/>
</dbReference>
<protein>
    <recommendedName>
        <fullName evidence="2">GPI inositol-deacylase PGAP1-like alpha/beta domain-containing protein</fullName>
    </recommendedName>
</protein>
<dbReference type="InterPro" id="IPR012908">
    <property type="entry name" value="PGAP1-ab_dom-like"/>
</dbReference>
<evidence type="ECO:0000259" key="2">
    <source>
        <dbReference type="Pfam" id="PF07819"/>
    </source>
</evidence>
<comment type="caution">
    <text evidence="3">The sequence shown here is derived from an EMBL/GenBank/DDBJ whole genome shotgun (WGS) entry which is preliminary data.</text>
</comment>
<sequence length="547" mass="57986">MKRRIAVILALIALMLATVSLPHKSVQAQSAHLMAAPAPRIIAEVNGAGKGRVWVGAVPANSSSKPVLVFVHGLHGKAPNWWGATMYHGTNDMYDKAYAAGYRTAFVSIDDEVDGPSSSIWTNGATLNRQLDVILNHYGVRSVNIIAHSKGGVDTNSAVIHYGASGKVQNIVTLSSPHRGSQLADLANSWWAGWLASLLGQRDDGTYSMQTSYMNNFRSQTDGSANYSNVRFHTAGGTNHGPFFSAMWFGGAYISGDNDGVVQVSSSIHPRQYTRLFTRNYDHDNIRLGNVVWTSIEPSVRGTFRSKVSENSANSPVAEQATTINANSILRGGMLENASRGGIRFNLETGVKTANFDFVSNSADLDVAFVDSQGNRYAANKPELDTEFFRGAYHYSAEVTAPASGAWSVVVSGGKADSAYLFNATLDSSLKVQLDAASLLAQPNQSLGLKVNAPTAQGLSVKAQLTGTPQGTELHSAMPTNRSLAAKGVDSASLNLTSPQAFGLYQVAVTVTGTAADGSSFERSIPLNIGVVDSAAKNPANSLPAGR</sequence>
<organism evidence="3 4">
    <name type="scientific">Herpetosiphon gulosus</name>
    <dbReference type="NCBI Taxonomy" id="1973496"/>
    <lineage>
        <taxon>Bacteria</taxon>
        <taxon>Bacillati</taxon>
        <taxon>Chloroflexota</taxon>
        <taxon>Chloroflexia</taxon>
        <taxon>Herpetosiphonales</taxon>
        <taxon>Herpetosiphonaceae</taxon>
        <taxon>Herpetosiphon</taxon>
    </lineage>
</organism>
<evidence type="ECO:0000256" key="1">
    <source>
        <dbReference type="SAM" id="SignalP"/>
    </source>
</evidence>
<dbReference type="SUPFAM" id="SSF53474">
    <property type="entry name" value="alpha/beta-Hydrolases"/>
    <property type="match status" value="1"/>
</dbReference>
<dbReference type="Pfam" id="PF07819">
    <property type="entry name" value="PGAP1"/>
    <property type="match status" value="1"/>
</dbReference>
<evidence type="ECO:0000313" key="4">
    <source>
        <dbReference type="Proteomes" id="UP001428290"/>
    </source>
</evidence>
<reference evidence="3 4" key="1">
    <citation type="submission" date="2024-02" db="EMBL/GenBank/DDBJ databases">
        <title>Herpetosiphon gulosus NBRC 112829.</title>
        <authorList>
            <person name="Ichikawa N."/>
            <person name="Katano-Makiyama Y."/>
            <person name="Hidaka K."/>
        </authorList>
    </citation>
    <scope>NUCLEOTIDE SEQUENCE [LARGE SCALE GENOMIC DNA]</scope>
    <source>
        <strain evidence="3 4">NBRC 112829</strain>
    </source>
</reference>
<feature type="domain" description="GPI inositol-deacylase PGAP1-like alpha/beta" evidence="2">
    <location>
        <begin position="68"/>
        <end position="183"/>
    </location>
</feature>
<accession>A0ABP9WV81</accession>
<keyword evidence="4" id="KW-1185">Reference proteome</keyword>
<name>A0ABP9WV81_9CHLR</name>
<feature type="signal peptide" evidence="1">
    <location>
        <begin position="1"/>
        <end position="28"/>
    </location>
</feature>
<feature type="chain" id="PRO_5046421519" description="GPI inositol-deacylase PGAP1-like alpha/beta domain-containing protein" evidence="1">
    <location>
        <begin position="29"/>
        <end position="547"/>
    </location>
</feature>
<dbReference type="RefSeq" id="WP_345720738.1">
    <property type="nucleotide sequence ID" value="NZ_BAABRU010000003.1"/>
</dbReference>
<dbReference type="Gene3D" id="3.40.50.1820">
    <property type="entry name" value="alpha/beta hydrolase"/>
    <property type="match status" value="1"/>
</dbReference>
<proteinExistence type="predicted"/>
<evidence type="ECO:0000313" key="3">
    <source>
        <dbReference type="EMBL" id="GAA5527101.1"/>
    </source>
</evidence>